<proteinExistence type="predicted"/>
<reference evidence="2" key="1">
    <citation type="submission" date="2022-03" db="EMBL/GenBank/DDBJ databases">
        <authorList>
            <person name="Martin H S."/>
        </authorList>
    </citation>
    <scope>NUCLEOTIDE SEQUENCE</scope>
</reference>
<evidence type="ECO:0000313" key="2">
    <source>
        <dbReference type="EMBL" id="CAH2041206.1"/>
    </source>
</evidence>
<evidence type="ECO:0000256" key="1">
    <source>
        <dbReference type="SAM" id="MobiDB-lite"/>
    </source>
</evidence>
<sequence length="187" mass="21218">MRSWASRTLPHKNHNTNPTHQRQYPTHVESPIGITPRAIVYSTQRALTEKFLHKSSRGAIVVGQTNGFTAPMYFYRRLVGFLLRTFSCTRAPKGTKPFPFSRRLETIVANQYCRPESLERGLERSSVRCSALAYLSDVKGPELCLYPPPPPPPPADVPNHAVWFSAIEALEWNKVNRVTMSFSNEYG</sequence>
<accession>A0ABN8I1J6</accession>
<evidence type="ECO:0000313" key="3">
    <source>
        <dbReference type="Proteomes" id="UP000837857"/>
    </source>
</evidence>
<feature type="region of interest" description="Disordered" evidence="1">
    <location>
        <begin position="1"/>
        <end position="28"/>
    </location>
</feature>
<name>A0ABN8I1J6_9NEOP</name>
<keyword evidence="3" id="KW-1185">Reference proteome</keyword>
<dbReference type="EMBL" id="OW152825">
    <property type="protein sequence ID" value="CAH2041206.1"/>
    <property type="molecule type" value="Genomic_DNA"/>
</dbReference>
<protein>
    <submittedName>
        <fullName evidence="2">Uncharacterized protein</fullName>
    </submittedName>
</protein>
<dbReference type="Proteomes" id="UP000837857">
    <property type="component" value="Chromosome 13"/>
</dbReference>
<organism evidence="2 3">
    <name type="scientific">Iphiclides podalirius</name>
    <name type="common">scarce swallowtail</name>
    <dbReference type="NCBI Taxonomy" id="110791"/>
    <lineage>
        <taxon>Eukaryota</taxon>
        <taxon>Metazoa</taxon>
        <taxon>Ecdysozoa</taxon>
        <taxon>Arthropoda</taxon>
        <taxon>Hexapoda</taxon>
        <taxon>Insecta</taxon>
        <taxon>Pterygota</taxon>
        <taxon>Neoptera</taxon>
        <taxon>Endopterygota</taxon>
        <taxon>Lepidoptera</taxon>
        <taxon>Glossata</taxon>
        <taxon>Ditrysia</taxon>
        <taxon>Papilionoidea</taxon>
        <taxon>Papilionidae</taxon>
        <taxon>Papilioninae</taxon>
        <taxon>Iphiclides</taxon>
    </lineage>
</organism>
<feature type="non-terminal residue" evidence="2">
    <location>
        <position position="187"/>
    </location>
</feature>
<gene>
    <name evidence="2" type="ORF">IPOD504_LOCUS2986</name>
</gene>
<feature type="compositionally biased region" description="Polar residues" evidence="1">
    <location>
        <begin position="15"/>
        <end position="24"/>
    </location>
</feature>